<feature type="region of interest" description="Disordered" evidence="1">
    <location>
        <begin position="206"/>
        <end position="247"/>
    </location>
</feature>
<dbReference type="SMART" id="SM00014">
    <property type="entry name" value="acidPPc"/>
    <property type="match status" value="1"/>
</dbReference>
<sequence length="247" mass="25330">MRAAIAAAALGLPFVVLALVVRARLAAVQPFDESVIRAATDLTRAQPGLRGALLVWQECFRAGWVNLAVTGLCVWAWRRHGLRTRAVWAFVTLMVAWGLQLVAKQLVQRARPVVEDAVAHAPGYSFPSGHAANTAAACAVVTVLVWPLLGPRGRLAAAAGAAVVVLVTAADRVLLGVHYPSDVVAGVLLGVAVTGASYAGYVGTTPRVAPSDTAPSDTAPSDTAPSDTAHAADAADASDATHPARGG</sequence>
<gene>
    <name evidence="4" type="ORF">CAE01nite_30090</name>
</gene>
<feature type="compositionally biased region" description="Low complexity" evidence="1">
    <location>
        <begin position="221"/>
        <end position="247"/>
    </location>
</feature>
<dbReference type="EMBL" id="BJYY01000018">
    <property type="protein sequence ID" value="GEO35284.1"/>
    <property type="molecule type" value="Genomic_DNA"/>
</dbReference>
<evidence type="ECO:0000259" key="3">
    <source>
        <dbReference type="SMART" id="SM00014"/>
    </source>
</evidence>
<evidence type="ECO:0000313" key="4">
    <source>
        <dbReference type="EMBL" id="GEO35284.1"/>
    </source>
</evidence>
<proteinExistence type="predicted"/>
<dbReference type="AlphaFoldDB" id="A0A512DFL7"/>
<keyword evidence="2" id="KW-0472">Membrane</keyword>
<feature type="transmembrane region" description="Helical" evidence="2">
    <location>
        <begin position="183"/>
        <end position="201"/>
    </location>
</feature>
<organism evidence="4 5">
    <name type="scientific">Cellulomonas aerilata</name>
    <dbReference type="NCBI Taxonomy" id="515326"/>
    <lineage>
        <taxon>Bacteria</taxon>
        <taxon>Bacillati</taxon>
        <taxon>Actinomycetota</taxon>
        <taxon>Actinomycetes</taxon>
        <taxon>Micrococcales</taxon>
        <taxon>Cellulomonadaceae</taxon>
        <taxon>Cellulomonas</taxon>
    </lineage>
</organism>
<keyword evidence="2" id="KW-0812">Transmembrane</keyword>
<dbReference type="PANTHER" id="PTHR14969:SF13">
    <property type="entry name" value="AT30094P"/>
    <property type="match status" value="1"/>
</dbReference>
<dbReference type="InterPro" id="IPR036938">
    <property type="entry name" value="PAP2/HPO_sf"/>
</dbReference>
<evidence type="ECO:0000256" key="1">
    <source>
        <dbReference type="SAM" id="MobiDB-lite"/>
    </source>
</evidence>
<protein>
    <recommendedName>
        <fullName evidence="3">Phosphatidic acid phosphatase type 2/haloperoxidase domain-containing protein</fullName>
    </recommendedName>
</protein>
<accession>A0A512DFL7</accession>
<feature type="domain" description="Phosphatidic acid phosphatase type 2/haloperoxidase" evidence="3">
    <location>
        <begin position="87"/>
        <end position="198"/>
    </location>
</feature>
<feature type="transmembrane region" description="Helical" evidence="2">
    <location>
        <begin position="86"/>
        <end position="103"/>
    </location>
</feature>
<reference evidence="4 5" key="1">
    <citation type="submission" date="2019-07" db="EMBL/GenBank/DDBJ databases">
        <title>Whole genome shotgun sequence of Cellulomonas aerilata NBRC 106308.</title>
        <authorList>
            <person name="Hosoyama A."/>
            <person name="Uohara A."/>
            <person name="Ohji S."/>
            <person name="Ichikawa N."/>
        </authorList>
    </citation>
    <scope>NUCLEOTIDE SEQUENCE [LARGE SCALE GENOMIC DNA]</scope>
    <source>
        <strain evidence="4 5">NBRC 106308</strain>
    </source>
</reference>
<feature type="transmembrane region" description="Helical" evidence="2">
    <location>
        <begin position="131"/>
        <end position="149"/>
    </location>
</feature>
<dbReference type="RefSeq" id="WP_246131241.1">
    <property type="nucleotide sequence ID" value="NZ_BAAARM010000005.1"/>
</dbReference>
<comment type="caution">
    <text evidence="4">The sequence shown here is derived from an EMBL/GenBank/DDBJ whole genome shotgun (WGS) entry which is preliminary data.</text>
</comment>
<name>A0A512DFL7_9CELL</name>
<dbReference type="Pfam" id="PF01569">
    <property type="entry name" value="PAP2"/>
    <property type="match status" value="1"/>
</dbReference>
<dbReference type="PANTHER" id="PTHR14969">
    <property type="entry name" value="SPHINGOSINE-1-PHOSPHATE PHOSPHOHYDROLASE"/>
    <property type="match status" value="1"/>
</dbReference>
<evidence type="ECO:0000313" key="5">
    <source>
        <dbReference type="Proteomes" id="UP000321181"/>
    </source>
</evidence>
<dbReference type="Proteomes" id="UP000321181">
    <property type="component" value="Unassembled WGS sequence"/>
</dbReference>
<dbReference type="InterPro" id="IPR000326">
    <property type="entry name" value="PAP2/HPO"/>
</dbReference>
<dbReference type="SUPFAM" id="SSF48317">
    <property type="entry name" value="Acid phosphatase/Vanadium-dependent haloperoxidase"/>
    <property type="match status" value="1"/>
</dbReference>
<dbReference type="Gene3D" id="1.20.144.10">
    <property type="entry name" value="Phosphatidic acid phosphatase type 2/haloperoxidase"/>
    <property type="match status" value="1"/>
</dbReference>
<keyword evidence="2" id="KW-1133">Transmembrane helix</keyword>
<keyword evidence="5" id="KW-1185">Reference proteome</keyword>
<feature type="transmembrane region" description="Helical" evidence="2">
    <location>
        <begin position="156"/>
        <end position="177"/>
    </location>
</feature>
<evidence type="ECO:0000256" key="2">
    <source>
        <dbReference type="SAM" id="Phobius"/>
    </source>
</evidence>